<feature type="domain" description="DNA helicase Pif1-like DEAD-box helicase" evidence="2">
    <location>
        <begin position="772"/>
        <end position="871"/>
    </location>
</feature>
<dbReference type="GO" id="GO:0006310">
    <property type="term" value="P:DNA recombination"/>
    <property type="evidence" value="ECO:0007669"/>
    <property type="project" value="UniProtKB-KW"/>
</dbReference>
<dbReference type="InterPro" id="IPR027417">
    <property type="entry name" value="P-loop_NTPase"/>
</dbReference>
<keyword evidence="1" id="KW-0067">ATP-binding</keyword>
<dbReference type="GO" id="GO:0000723">
    <property type="term" value="P:telomere maintenance"/>
    <property type="evidence" value="ECO:0007669"/>
    <property type="project" value="InterPro"/>
</dbReference>
<dbReference type="PANTHER" id="PTHR10492">
    <property type="match status" value="1"/>
</dbReference>
<keyword evidence="1" id="KW-0347">Helicase</keyword>
<gene>
    <name evidence="3" type="ORF">LSAT_V11C900467760</name>
</gene>
<organism evidence="3 4">
    <name type="scientific">Lactuca sativa</name>
    <name type="common">Garden lettuce</name>
    <dbReference type="NCBI Taxonomy" id="4236"/>
    <lineage>
        <taxon>Eukaryota</taxon>
        <taxon>Viridiplantae</taxon>
        <taxon>Streptophyta</taxon>
        <taxon>Embryophyta</taxon>
        <taxon>Tracheophyta</taxon>
        <taxon>Spermatophyta</taxon>
        <taxon>Magnoliopsida</taxon>
        <taxon>eudicotyledons</taxon>
        <taxon>Gunneridae</taxon>
        <taxon>Pentapetalae</taxon>
        <taxon>asterids</taxon>
        <taxon>campanulids</taxon>
        <taxon>Asterales</taxon>
        <taxon>Asteraceae</taxon>
        <taxon>Cichorioideae</taxon>
        <taxon>Cichorieae</taxon>
        <taxon>Lactucinae</taxon>
        <taxon>Lactuca</taxon>
    </lineage>
</organism>
<comment type="caution">
    <text evidence="3">The sequence shown here is derived from an EMBL/GenBank/DDBJ whole genome shotgun (WGS) entry which is preliminary data.</text>
</comment>
<dbReference type="GO" id="GO:0005524">
    <property type="term" value="F:ATP binding"/>
    <property type="evidence" value="ECO:0007669"/>
    <property type="project" value="UniProtKB-KW"/>
</dbReference>
<dbReference type="SUPFAM" id="SSF52540">
    <property type="entry name" value="P-loop containing nucleoside triphosphate hydrolases"/>
    <property type="match status" value="1"/>
</dbReference>
<dbReference type="Proteomes" id="UP000235145">
    <property type="component" value="Unassembled WGS sequence"/>
</dbReference>
<keyword evidence="1" id="KW-0233">DNA recombination</keyword>
<accession>A0A9R1WUJ9</accession>
<sequence>MDFGWNMFGLYGIVGSSSSGPGVASSSALAVEPVSRRPRFSSRMRSAGVLPTYVDFGDCDCICEYCGACFWFVGRSLKLSTAHHPRYGHCCKSGDVILPYPSSFPPEYVALFHSDRFLRDIRAYNSMFAMTSFGANVDEGINDGHGPYVFKVSGQISPKIGSFYPDPTNGPRFLQLYLFDADNEVSNRLAGFPNRRRNDFDATIATFLITFLKANNEYVRTFKSAKDLADQMNIPSYSVRLFNDVSDCRYGLPLPGSLGCIVTGDDTNSVQYNIVVHSNLGPPQRISKLHPTYMPLQYPLLFPYGERDLYTVEFQKRGLPHCHTLIWVKNAYRIKTPEEVDAYITAELPDPLTEPRLLAVITTSMIHGPCGLLNEKAPCMKDGKCSKHFPKPFLACTVFDANGYVRYKRGSSVQHITPRGVVIDNGYVVPYNKRLCSRFEAHINVEYCGWNMMIKYLFKYISKGVDRIRYVIQKNEETDDIGMTDRMNKELPANEIQNFLDGRYICPHEAAWRILDFHIHHRHPPVQILTVHEENMQQIVFKENSSIQEVLRNPSGTRTTLLAWFDSNVRDNTGHHLTYIDYPKRYKWDVPSKTWDPRADDSSKMVGRLVFVHPSSGELFYLRMLLCHQKACMSFEDLRTVSGCLYPTFRAACNALGIIGDDIEWMTAFNEAEPRRLWEEACGKMSDDYLYNIKATLSDNIFCITDDVIRQQLLHELEHILRSSIPSRSLADFDLPMPSSRGLSLLQNRLLLEELSYNKNLLSTQHSQLLSQLNTEQISIYQNVVTSIEAKKQILMFVYGHGGTGKTFLWTTILSYFRSVGKVVLAVAASGIASLLLPSGTTAHSRFKIPIELTTKKSCDIKKRTSLRDVLDCNEHAFGGISVLLGGDFRQTLPVLPKATRSQIVEFTLPNSHLWSLFEIHMLTQNMRLVSNMDNDIDRPSMRSFAEWLLQIGDGLVGQPDIEDPHDTSWIQIPSSLLIPPGSNSLENLIHFVYETAMLNNPTATDLSVRAIVCPTNEMADMINSIVLKKNWDKW</sequence>
<proteinExistence type="inferred from homology"/>
<comment type="catalytic activity">
    <reaction evidence="1">
        <text>ATP + H2O = ADP + phosphate + H(+)</text>
        <dbReference type="Rhea" id="RHEA:13065"/>
        <dbReference type="ChEBI" id="CHEBI:15377"/>
        <dbReference type="ChEBI" id="CHEBI:15378"/>
        <dbReference type="ChEBI" id="CHEBI:30616"/>
        <dbReference type="ChEBI" id="CHEBI:43474"/>
        <dbReference type="ChEBI" id="CHEBI:456216"/>
        <dbReference type="EC" id="5.6.2.3"/>
    </reaction>
</comment>
<dbReference type="GO" id="GO:0016787">
    <property type="term" value="F:hydrolase activity"/>
    <property type="evidence" value="ECO:0007669"/>
    <property type="project" value="UniProtKB-KW"/>
</dbReference>
<dbReference type="InterPro" id="IPR010285">
    <property type="entry name" value="DNA_helicase_pif1-like_DEAD"/>
</dbReference>
<keyword evidence="1" id="KW-0227">DNA damage</keyword>
<keyword evidence="1" id="KW-0234">DNA repair</keyword>
<evidence type="ECO:0000313" key="3">
    <source>
        <dbReference type="EMBL" id="KAJ0186984.1"/>
    </source>
</evidence>
<dbReference type="GO" id="GO:0043139">
    <property type="term" value="F:5'-3' DNA helicase activity"/>
    <property type="evidence" value="ECO:0007669"/>
    <property type="project" value="UniProtKB-EC"/>
</dbReference>
<dbReference type="GO" id="GO:0006281">
    <property type="term" value="P:DNA repair"/>
    <property type="evidence" value="ECO:0007669"/>
    <property type="project" value="UniProtKB-KW"/>
</dbReference>
<name>A0A9R1WUJ9_LACSA</name>
<keyword evidence="4" id="KW-1185">Reference proteome</keyword>
<dbReference type="AlphaFoldDB" id="A0A9R1WUJ9"/>
<dbReference type="EC" id="5.6.2.3" evidence="1"/>
<protein>
    <recommendedName>
        <fullName evidence="1">ATP-dependent DNA helicase</fullName>
        <ecNumber evidence="1">5.6.2.3</ecNumber>
    </recommendedName>
</protein>
<dbReference type="Pfam" id="PF05970">
    <property type="entry name" value="PIF1"/>
    <property type="match status" value="1"/>
</dbReference>
<evidence type="ECO:0000259" key="2">
    <source>
        <dbReference type="Pfam" id="PF05970"/>
    </source>
</evidence>
<reference evidence="3 4" key="1">
    <citation type="journal article" date="2017" name="Nat. Commun.">
        <title>Genome assembly with in vitro proximity ligation data and whole-genome triplication in lettuce.</title>
        <authorList>
            <person name="Reyes-Chin-Wo S."/>
            <person name="Wang Z."/>
            <person name="Yang X."/>
            <person name="Kozik A."/>
            <person name="Arikit S."/>
            <person name="Song C."/>
            <person name="Xia L."/>
            <person name="Froenicke L."/>
            <person name="Lavelle D.O."/>
            <person name="Truco M.J."/>
            <person name="Xia R."/>
            <person name="Zhu S."/>
            <person name="Xu C."/>
            <person name="Xu H."/>
            <person name="Xu X."/>
            <person name="Cox K."/>
            <person name="Korf I."/>
            <person name="Meyers B.C."/>
            <person name="Michelmore R.W."/>
        </authorList>
    </citation>
    <scope>NUCLEOTIDE SEQUENCE [LARGE SCALE GENOMIC DNA]</scope>
    <source>
        <strain evidence="4">cv. Salinas</strain>
        <tissue evidence="3">Seedlings</tissue>
    </source>
</reference>
<evidence type="ECO:0000256" key="1">
    <source>
        <dbReference type="RuleBase" id="RU363044"/>
    </source>
</evidence>
<keyword evidence="1" id="KW-0378">Hydrolase</keyword>
<comment type="similarity">
    <text evidence="1">Belongs to the helicase family.</text>
</comment>
<keyword evidence="1" id="KW-0547">Nucleotide-binding</keyword>
<dbReference type="EMBL" id="NBSK02000009">
    <property type="protein sequence ID" value="KAJ0186984.1"/>
    <property type="molecule type" value="Genomic_DNA"/>
</dbReference>
<comment type="cofactor">
    <cofactor evidence="1">
        <name>Mg(2+)</name>
        <dbReference type="ChEBI" id="CHEBI:18420"/>
    </cofactor>
</comment>
<dbReference type="Gene3D" id="3.40.50.300">
    <property type="entry name" value="P-loop containing nucleotide triphosphate hydrolases"/>
    <property type="match status" value="1"/>
</dbReference>
<evidence type="ECO:0000313" key="4">
    <source>
        <dbReference type="Proteomes" id="UP000235145"/>
    </source>
</evidence>
<dbReference type="PANTHER" id="PTHR10492:SF96">
    <property type="entry name" value="ATP-DEPENDENT DNA HELICASE"/>
    <property type="match status" value="1"/>
</dbReference>